<dbReference type="PROSITE" id="PS51257">
    <property type="entry name" value="PROKAR_LIPOPROTEIN"/>
    <property type="match status" value="1"/>
</dbReference>
<evidence type="ECO:0000313" key="3">
    <source>
        <dbReference type="Proteomes" id="UP001221411"/>
    </source>
</evidence>
<keyword evidence="3" id="KW-1185">Reference proteome</keyword>
<evidence type="ECO:0000256" key="1">
    <source>
        <dbReference type="SAM" id="MobiDB-lite"/>
    </source>
</evidence>
<organism evidence="2 3">
    <name type="scientific">Polyangium mundeleinium</name>
    <dbReference type="NCBI Taxonomy" id="2995306"/>
    <lineage>
        <taxon>Bacteria</taxon>
        <taxon>Pseudomonadati</taxon>
        <taxon>Myxococcota</taxon>
        <taxon>Polyangia</taxon>
        <taxon>Polyangiales</taxon>
        <taxon>Polyangiaceae</taxon>
        <taxon>Polyangium</taxon>
    </lineage>
</organism>
<dbReference type="InterPro" id="IPR015943">
    <property type="entry name" value="WD40/YVTN_repeat-like_dom_sf"/>
</dbReference>
<comment type="caution">
    <text evidence="2">The sequence shown here is derived from an EMBL/GenBank/DDBJ whole genome shotgun (WGS) entry which is preliminary data.</text>
</comment>
<dbReference type="EMBL" id="JAQNDO010000001">
    <property type="protein sequence ID" value="MDC0741765.1"/>
    <property type="molecule type" value="Genomic_DNA"/>
</dbReference>
<proteinExistence type="predicted"/>
<gene>
    <name evidence="2" type="ORF">POL67_10435</name>
</gene>
<name>A0ABT5EIW6_9BACT</name>
<protein>
    <submittedName>
        <fullName evidence="2">WD40 repeat domain-containing protein</fullName>
    </submittedName>
</protein>
<dbReference type="RefSeq" id="WP_271917091.1">
    <property type="nucleotide sequence ID" value="NZ_JAQNDO010000001.1"/>
</dbReference>
<dbReference type="SUPFAM" id="SSF82171">
    <property type="entry name" value="DPP6 N-terminal domain-like"/>
    <property type="match status" value="1"/>
</dbReference>
<sequence length="592" mass="61727">MRTHLLGLLARVTAGILFPLVLGASGCCGCPMGLCTSLMKGLPGPGSSPPTTGPSLGVGGGAGASEAEAEEGEPSAPLAPEGAQAERQPVHGSAQEPSLSLDSRLPMRGALQKQANGKTRFVPHSATAAAPIGDGSSFVVAGVTGLWQHDTKTLAKRSRLVPGPVLDVAAAPDGTRFAYTLSGGRVRVVEYPSLKQSAAATVDVPVRMRFSADGKHVAFGSESDTVTLLDVATGKTHVFDTDEDVNDVFPMPDRPGEVAYASDDDEFAIVDVLKGRKVFGSEPLVERWRSTNRPFFTMRDQQAVAYDPVTKTLIGGGDDNMLWRVDDLRGSPSIRSPIELGGNVVEIACCAGQTAVDRAAYVAVDDLRVRAVALDGRLGPQFGPLMSSVGSFKIRIALVPSGDLLIAPQGTLYRWVPRTGEALRSSDYAAPAALSASALDADTVYVLCDTGVCMVHRVAHGAPAADVETVILGDLPGLGMRAILPFDGGTRAIVTSKDNKLRLVYLASGGALEAPIDTSAEASFGEKYARRDGGTHGCILPGGDVYEITASPRGARKVGTAAGSGPVSSFNWDVASKRWRIGRGAHGFVYVP</sequence>
<reference evidence="2 3" key="1">
    <citation type="submission" date="2022-11" db="EMBL/GenBank/DDBJ databases">
        <title>Minimal conservation of predation-associated metabolite biosynthetic gene clusters underscores biosynthetic potential of Myxococcota including descriptions for ten novel species: Archangium lansinium sp. nov., Myxococcus landrumus sp. nov., Nannocystis bai.</title>
        <authorList>
            <person name="Ahearne A."/>
            <person name="Stevens C."/>
            <person name="Dowd S."/>
        </authorList>
    </citation>
    <scope>NUCLEOTIDE SEQUENCE [LARGE SCALE GENOMIC DNA]</scope>
    <source>
        <strain evidence="2 3">RJM3</strain>
    </source>
</reference>
<accession>A0ABT5EIW6</accession>
<dbReference type="Proteomes" id="UP001221411">
    <property type="component" value="Unassembled WGS sequence"/>
</dbReference>
<dbReference type="SUPFAM" id="SSF63829">
    <property type="entry name" value="Calcium-dependent phosphotriesterase"/>
    <property type="match status" value="1"/>
</dbReference>
<evidence type="ECO:0000313" key="2">
    <source>
        <dbReference type="EMBL" id="MDC0741765.1"/>
    </source>
</evidence>
<dbReference type="Gene3D" id="2.130.10.10">
    <property type="entry name" value="YVTN repeat-like/Quinoprotein amine dehydrogenase"/>
    <property type="match status" value="2"/>
</dbReference>
<feature type="compositionally biased region" description="Low complexity" evidence="1">
    <location>
        <begin position="74"/>
        <end position="83"/>
    </location>
</feature>
<feature type="region of interest" description="Disordered" evidence="1">
    <location>
        <begin position="44"/>
        <end position="104"/>
    </location>
</feature>